<reference evidence="2" key="1">
    <citation type="journal article" date="2017" name="Ticks Tick Borne Dis.">
        <title>An insight into the sialome of Hyalomma excavatum.</title>
        <authorList>
            <person name="Ribeiro J.M."/>
            <person name="Slovak M."/>
            <person name="Francischetti I.M."/>
        </authorList>
    </citation>
    <scope>NUCLEOTIDE SEQUENCE</scope>
    <source>
        <strain evidence="2">Samish</strain>
        <tissue evidence="2">Salivary glands</tissue>
    </source>
</reference>
<accession>A0A131XGW2</accession>
<feature type="compositionally biased region" description="Basic and acidic residues" evidence="1">
    <location>
        <begin position="13"/>
        <end position="50"/>
    </location>
</feature>
<evidence type="ECO:0000256" key="1">
    <source>
        <dbReference type="SAM" id="MobiDB-lite"/>
    </source>
</evidence>
<organism evidence="2">
    <name type="scientific">Hyalomma excavatum</name>
    <dbReference type="NCBI Taxonomy" id="257692"/>
    <lineage>
        <taxon>Eukaryota</taxon>
        <taxon>Metazoa</taxon>
        <taxon>Ecdysozoa</taxon>
        <taxon>Arthropoda</taxon>
        <taxon>Chelicerata</taxon>
        <taxon>Arachnida</taxon>
        <taxon>Acari</taxon>
        <taxon>Parasitiformes</taxon>
        <taxon>Ixodida</taxon>
        <taxon>Ixodoidea</taxon>
        <taxon>Ixodidae</taxon>
        <taxon>Hyalomminae</taxon>
        <taxon>Hyalomma</taxon>
    </lineage>
</organism>
<protein>
    <submittedName>
        <fullName evidence="2">Uncharacterized protein</fullName>
    </submittedName>
</protein>
<proteinExistence type="evidence at transcript level"/>
<feature type="non-terminal residue" evidence="2">
    <location>
        <position position="1"/>
    </location>
</feature>
<feature type="region of interest" description="Disordered" evidence="1">
    <location>
        <begin position="1"/>
        <end position="50"/>
    </location>
</feature>
<evidence type="ECO:0000313" key="2">
    <source>
        <dbReference type="EMBL" id="JAP66269.1"/>
    </source>
</evidence>
<dbReference type="EMBL" id="GEFH01002312">
    <property type="protein sequence ID" value="JAP66269.1"/>
    <property type="molecule type" value="mRNA"/>
</dbReference>
<sequence>RARNAAAQRRRRESNAEVRQRELEARRQRRQDPEVRRLEAAKHRARRENAAVRLREAEARRQRRLNSEIQKRGNESEAEWQLRLRQRKELSKGLRACDICFSLTLEGGLSAVPTADVPLLAAEFPDEDVDRFVLCSSCCAVFTTVATRALARSDRGSHPTSPTRLCEYYSMYSNDDEETRISVHSFGQQICERWIHEGKADCSLQTDGTGKVSCPVQTEESVKVIAVQTEEWPWPECDEPTCDETDYKIEYQQPEHWL</sequence>
<dbReference type="AlphaFoldDB" id="A0A131XGW2"/>
<feature type="compositionally biased region" description="Basic residues" evidence="1">
    <location>
        <begin position="1"/>
        <end position="12"/>
    </location>
</feature>
<name>A0A131XGW2_9ACAR</name>